<evidence type="ECO:0000313" key="2">
    <source>
        <dbReference type="Proteomes" id="UP001054945"/>
    </source>
</evidence>
<protein>
    <submittedName>
        <fullName evidence="1">Uncharacterized protein</fullName>
    </submittedName>
</protein>
<keyword evidence="2" id="KW-1185">Reference proteome</keyword>
<accession>A0AAV4VI22</accession>
<gene>
    <name evidence="1" type="ORF">CEXT_122931</name>
</gene>
<evidence type="ECO:0000313" key="1">
    <source>
        <dbReference type="EMBL" id="GIY69259.1"/>
    </source>
</evidence>
<name>A0AAV4VI22_CAEEX</name>
<reference evidence="1 2" key="1">
    <citation type="submission" date="2021-06" db="EMBL/GenBank/DDBJ databases">
        <title>Caerostris extrusa draft genome.</title>
        <authorList>
            <person name="Kono N."/>
            <person name="Arakawa K."/>
        </authorList>
    </citation>
    <scope>NUCLEOTIDE SEQUENCE [LARGE SCALE GENOMIC DNA]</scope>
</reference>
<comment type="caution">
    <text evidence="1">The sequence shown here is derived from an EMBL/GenBank/DDBJ whole genome shotgun (WGS) entry which is preliminary data.</text>
</comment>
<organism evidence="1 2">
    <name type="scientific">Caerostris extrusa</name>
    <name type="common">Bark spider</name>
    <name type="synonym">Caerostris bankana</name>
    <dbReference type="NCBI Taxonomy" id="172846"/>
    <lineage>
        <taxon>Eukaryota</taxon>
        <taxon>Metazoa</taxon>
        <taxon>Ecdysozoa</taxon>
        <taxon>Arthropoda</taxon>
        <taxon>Chelicerata</taxon>
        <taxon>Arachnida</taxon>
        <taxon>Araneae</taxon>
        <taxon>Araneomorphae</taxon>
        <taxon>Entelegynae</taxon>
        <taxon>Araneoidea</taxon>
        <taxon>Araneidae</taxon>
        <taxon>Caerostris</taxon>
    </lineage>
</organism>
<sequence length="67" mass="7518">MHIRRSAPVPRCFKFGLRQVNERIDILIVIRTGKGSNRDGGNTGIAGQWKCFVRLNLHALTGHSFIS</sequence>
<proteinExistence type="predicted"/>
<dbReference type="EMBL" id="BPLR01014509">
    <property type="protein sequence ID" value="GIY69259.1"/>
    <property type="molecule type" value="Genomic_DNA"/>
</dbReference>
<dbReference type="Proteomes" id="UP001054945">
    <property type="component" value="Unassembled WGS sequence"/>
</dbReference>
<dbReference type="AlphaFoldDB" id="A0AAV4VI22"/>